<reference evidence="3" key="1">
    <citation type="submission" date="2022-07" db="EMBL/GenBank/DDBJ databases">
        <title>Phylogenomic reconstructions and comparative analyses of Kickxellomycotina fungi.</title>
        <authorList>
            <person name="Reynolds N.K."/>
            <person name="Stajich J.E."/>
            <person name="Barry K."/>
            <person name="Grigoriev I.V."/>
            <person name="Crous P."/>
            <person name="Smith M.E."/>
        </authorList>
    </citation>
    <scope>NUCLEOTIDE SEQUENCE</scope>
    <source>
        <strain evidence="3">NRRL 1565</strain>
    </source>
</reference>
<evidence type="ECO:0000313" key="4">
    <source>
        <dbReference type="Proteomes" id="UP001140094"/>
    </source>
</evidence>
<evidence type="ECO:0000256" key="1">
    <source>
        <dbReference type="SAM" id="Coils"/>
    </source>
</evidence>
<keyword evidence="4" id="KW-1185">Reference proteome</keyword>
<protein>
    <recommendedName>
        <fullName evidence="2">Dynein associated protein domain-containing protein</fullName>
    </recommendedName>
</protein>
<name>A0A9W8HXF2_9FUNG</name>
<proteinExistence type="predicted"/>
<organism evidence="3 4">
    <name type="scientific">Coemansia guatemalensis</name>
    <dbReference type="NCBI Taxonomy" id="2761395"/>
    <lineage>
        <taxon>Eukaryota</taxon>
        <taxon>Fungi</taxon>
        <taxon>Fungi incertae sedis</taxon>
        <taxon>Zoopagomycota</taxon>
        <taxon>Kickxellomycotina</taxon>
        <taxon>Kickxellomycetes</taxon>
        <taxon>Kickxellales</taxon>
        <taxon>Kickxellaceae</taxon>
        <taxon>Coemansia</taxon>
    </lineage>
</organism>
<feature type="domain" description="Dynein associated protein" evidence="2">
    <location>
        <begin position="119"/>
        <end position="396"/>
    </location>
</feature>
<evidence type="ECO:0000259" key="2">
    <source>
        <dbReference type="Pfam" id="PF12455"/>
    </source>
</evidence>
<keyword evidence="1" id="KW-0175">Coiled coil</keyword>
<feature type="coiled-coil region" evidence="1">
    <location>
        <begin position="1"/>
        <end position="136"/>
    </location>
</feature>
<dbReference type="OrthoDB" id="2130750at2759"/>
<comment type="caution">
    <text evidence="3">The sequence shown here is derived from an EMBL/GenBank/DDBJ whole genome shotgun (WGS) entry which is preliminary data.</text>
</comment>
<feature type="non-terminal residue" evidence="3">
    <location>
        <position position="1"/>
    </location>
</feature>
<accession>A0A9W8HXF2</accession>
<gene>
    <name evidence="3" type="ORF">H4R20_002336</name>
</gene>
<sequence length="788" mass="86453">GGVLRERLASAEAQIDDLKERLDDALGAEEMIEALTERNLELSRVNEEQQAALENMEALCEVNNEMDETRAEEVQGLRADIERLNSALRERDRRVDALEEAVVDYQFNISQYRDLVAALQADVQRLREREQTQASEAASISSRTQEMLSQNLQLRSTVMKTKAKAVDLELRRLDADQAVERLSLTEPFLPDHFRSEGAALAALLAFKRLAAKADILCSQLEQPDAPDTLSISFVAAADVRALLARCSAQSSLLVAFMSSCGDAEFLRLAALLHDAQPIERRLNGLIDLVRSEELRSVDALPEVRRLATQLSALTDAHVPVAADLSAPRLDAVAVSLAFGVDVQLANLCYTEQLLAETSVFTSGDRQHIDAGVLPPLVSAIQGCRDAKTAAVKLLRRARELHASGFVASSGAQEQAARIQQAGDSLGEYTMRVRIVVQDHLAAATAEEEAQPASLERLEHDLAGIAQDIFGANDATPLGLGLRASQQLAKQLAALLALLGDDREATKAPATEAPWTKRAAQFKASLVQNADVQRRTEALNEEIISLARELKLRDQTIQEHNVRAEMHEKRTDTMRKQAEQVVELKKLLDTARAKEQTYEEAIESLQSEMDTLEGESRKLRQANEAAAKAAAAGGFSSGGNSNGTPMPTDLLGLRSKIVALQDSVAYLRRENAHLRSKYMYKEELALLRQSSLPVHSAANTEVGEAVREAKVVAREACRLAAMPKLVKLGAQDHHPAWKPLSSHPQFELYRQQTLAQTLKHRAERVQQRLRSIRQFPVLATGSASIASAV</sequence>
<evidence type="ECO:0000313" key="3">
    <source>
        <dbReference type="EMBL" id="KAJ2804869.1"/>
    </source>
</evidence>
<dbReference type="Pfam" id="PF12455">
    <property type="entry name" value="Dynactin"/>
    <property type="match status" value="1"/>
</dbReference>
<feature type="coiled-coil region" evidence="1">
    <location>
        <begin position="573"/>
        <end position="631"/>
    </location>
</feature>
<dbReference type="Proteomes" id="UP001140094">
    <property type="component" value="Unassembled WGS sequence"/>
</dbReference>
<dbReference type="EMBL" id="JANBUO010000352">
    <property type="protein sequence ID" value="KAJ2804869.1"/>
    <property type="molecule type" value="Genomic_DNA"/>
</dbReference>
<dbReference type="AlphaFoldDB" id="A0A9W8HXF2"/>
<dbReference type="InterPro" id="IPR022157">
    <property type="entry name" value="Dynactin"/>
</dbReference>